<dbReference type="VEuPathDB" id="FungiDB:MELLADRAFT_73411"/>
<evidence type="ECO:0000313" key="3">
    <source>
        <dbReference type="Proteomes" id="UP000001072"/>
    </source>
</evidence>
<dbReference type="AlphaFoldDB" id="F4S7I6"/>
<dbReference type="EMBL" id="GL883159">
    <property type="protein sequence ID" value="EGF99419.1"/>
    <property type="molecule type" value="Genomic_DNA"/>
</dbReference>
<evidence type="ECO:0000256" key="1">
    <source>
        <dbReference type="SAM" id="MobiDB-lite"/>
    </source>
</evidence>
<dbReference type="Proteomes" id="UP000001072">
    <property type="component" value="Unassembled WGS sequence"/>
</dbReference>
<proteinExistence type="predicted"/>
<dbReference type="InParanoid" id="F4S7I6"/>
<feature type="region of interest" description="Disordered" evidence="1">
    <location>
        <begin position="25"/>
        <end position="99"/>
    </location>
</feature>
<dbReference type="HOGENOM" id="CLU_1806609_0_0_1"/>
<accession>F4S7I6</accession>
<dbReference type="KEGG" id="mlr:MELLADRAFT_73411"/>
<sequence>MAFQTAKTMGWSTWDRLKRGYEEATGSGIVGGLPWKEADEPNLGTTHPTSDVKEREAREVELGSSGWNDKNCKDERLMGGGLVEENPWRTNDEEDKKSKLSNLTEIKSEVKPELEIFKMKKNEDDVNKVVEGNSDPLGVGFNF</sequence>
<name>F4S7I6_MELLP</name>
<feature type="compositionally biased region" description="Basic and acidic residues" evidence="1">
    <location>
        <begin position="50"/>
        <end position="61"/>
    </location>
</feature>
<dbReference type="GeneID" id="18932377"/>
<feature type="compositionally biased region" description="Basic and acidic residues" evidence="1">
    <location>
        <begin position="86"/>
        <end position="98"/>
    </location>
</feature>
<evidence type="ECO:0000313" key="2">
    <source>
        <dbReference type="EMBL" id="EGF99419.1"/>
    </source>
</evidence>
<keyword evidence="3" id="KW-1185">Reference proteome</keyword>
<gene>
    <name evidence="2" type="ORF">MELLADRAFT_73411</name>
</gene>
<reference evidence="3" key="1">
    <citation type="journal article" date="2011" name="Proc. Natl. Acad. Sci. U.S.A.">
        <title>Obligate biotrophy features unraveled by the genomic analysis of rust fungi.</title>
        <authorList>
            <person name="Duplessis S."/>
            <person name="Cuomo C.A."/>
            <person name="Lin Y.-C."/>
            <person name="Aerts A."/>
            <person name="Tisserant E."/>
            <person name="Veneault-Fourrey C."/>
            <person name="Joly D.L."/>
            <person name="Hacquard S."/>
            <person name="Amselem J."/>
            <person name="Cantarel B.L."/>
            <person name="Chiu R."/>
            <person name="Coutinho P.M."/>
            <person name="Feau N."/>
            <person name="Field M."/>
            <person name="Frey P."/>
            <person name="Gelhaye E."/>
            <person name="Goldberg J."/>
            <person name="Grabherr M.G."/>
            <person name="Kodira C.D."/>
            <person name="Kohler A."/>
            <person name="Kuees U."/>
            <person name="Lindquist E.A."/>
            <person name="Lucas S.M."/>
            <person name="Mago R."/>
            <person name="Mauceli E."/>
            <person name="Morin E."/>
            <person name="Murat C."/>
            <person name="Pangilinan J.L."/>
            <person name="Park R."/>
            <person name="Pearson M."/>
            <person name="Quesneville H."/>
            <person name="Rouhier N."/>
            <person name="Sakthikumar S."/>
            <person name="Salamov A.A."/>
            <person name="Schmutz J."/>
            <person name="Selles B."/>
            <person name="Shapiro H."/>
            <person name="Tanguay P."/>
            <person name="Tuskan G.A."/>
            <person name="Henrissat B."/>
            <person name="Van de Peer Y."/>
            <person name="Rouze P."/>
            <person name="Ellis J.G."/>
            <person name="Dodds P.N."/>
            <person name="Schein J.E."/>
            <person name="Zhong S."/>
            <person name="Hamelin R.C."/>
            <person name="Grigoriev I.V."/>
            <person name="Szabo L.J."/>
            <person name="Martin F."/>
        </authorList>
    </citation>
    <scope>NUCLEOTIDE SEQUENCE [LARGE SCALE GENOMIC DNA]</scope>
    <source>
        <strain evidence="3">98AG31 / pathotype 3-4-7</strain>
    </source>
</reference>
<dbReference type="RefSeq" id="XP_007417308.1">
    <property type="nucleotide sequence ID" value="XM_007417246.1"/>
</dbReference>
<organism evidence="3">
    <name type="scientific">Melampsora larici-populina (strain 98AG31 / pathotype 3-4-7)</name>
    <name type="common">Poplar leaf rust fungus</name>
    <dbReference type="NCBI Taxonomy" id="747676"/>
    <lineage>
        <taxon>Eukaryota</taxon>
        <taxon>Fungi</taxon>
        <taxon>Dikarya</taxon>
        <taxon>Basidiomycota</taxon>
        <taxon>Pucciniomycotina</taxon>
        <taxon>Pucciniomycetes</taxon>
        <taxon>Pucciniales</taxon>
        <taxon>Melampsoraceae</taxon>
        <taxon>Melampsora</taxon>
    </lineage>
</organism>
<protein>
    <submittedName>
        <fullName evidence="2">Uncharacterized protein</fullName>
    </submittedName>
</protein>